<dbReference type="PATRIC" id="fig|226910.6.peg.1028"/>
<evidence type="ECO:0000256" key="1">
    <source>
        <dbReference type="SAM" id="Phobius"/>
    </source>
</evidence>
<dbReference type="GO" id="GO:0042925">
    <property type="term" value="F:benzoate transmembrane transporter activity"/>
    <property type="evidence" value="ECO:0007669"/>
    <property type="project" value="InterPro"/>
</dbReference>
<feature type="transmembrane region" description="Helical" evidence="1">
    <location>
        <begin position="201"/>
        <end position="220"/>
    </location>
</feature>
<dbReference type="STRING" id="226910.UCMB321_1035"/>
<protein>
    <submittedName>
        <fullName evidence="2">Benzoate transport protein</fullName>
    </submittedName>
</protein>
<reference evidence="2 3" key="1">
    <citation type="submission" date="2015-01" db="EMBL/GenBank/DDBJ databases">
        <title>Complete genome of Pseudomonas batumici UCM B-321 producer of the batumin antibiotic with strong antistaphilococcal and potential anticancer activity.</title>
        <authorList>
            <person name="Klochko V.V."/>
            <person name="Zelena L.B."/>
            <person name="Elena K.A."/>
            <person name="Reva O.N."/>
        </authorList>
    </citation>
    <scope>NUCLEOTIDE SEQUENCE [LARGE SCALE GENOMIC DNA]</scope>
    <source>
        <strain evidence="2 3">UCM B-321</strain>
    </source>
</reference>
<feature type="transmembrane region" description="Helical" evidence="1">
    <location>
        <begin position="78"/>
        <end position="96"/>
    </location>
</feature>
<feature type="transmembrane region" description="Helical" evidence="1">
    <location>
        <begin position="240"/>
        <end position="261"/>
    </location>
</feature>
<feature type="transmembrane region" description="Helical" evidence="1">
    <location>
        <begin position="153"/>
        <end position="171"/>
    </location>
</feature>
<evidence type="ECO:0000313" key="2">
    <source>
        <dbReference type="EMBL" id="KIH85247.1"/>
    </source>
</evidence>
<feature type="transmembrane region" description="Helical" evidence="1">
    <location>
        <begin position="127"/>
        <end position="146"/>
    </location>
</feature>
<evidence type="ECO:0000313" key="3">
    <source>
        <dbReference type="Proteomes" id="UP000031535"/>
    </source>
</evidence>
<organism evidence="2 3">
    <name type="scientific">Pseudomonas batumici</name>
    <dbReference type="NCBI Taxonomy" id="226910"/>
    <lineage>
        <taxon>Bacteria</taxon>
        <taxon>Pseudomonadati</taxon>
        <taxon>Pseudomonadota</taxon>
        <taxon>Gammaproteobacteria</taxon>
        <taxon>Pseudomonadales</taxon>
        <taxon>Pseudomonadaceae</taxon>
        <taxon>Pseudomonas</taxon>
    </lineage>
</organism>
<dbReference type="EMBL" id="JXDG01000010">
    <property type="protein sequence ID" value="KIH85247.1"/>
    <property type="molecule type" value="Genomic_DNA"/>
</dbReference>
<dbReference type="Pfam" id="PF03594">
    <property type="entry name" value="BenE"/>
    <property type="match status" value="1"/>
</dbReference>
<dbReference type="Proteomes" id="UP000031535">
    <property type="component" value="Unassembled WGS sequence"/>
</dbReference>
<dbReference type="NCBIfam" id="TIGR00843">
    <property type="entry name" value="benE"/>
    <property type="match status" value="1"/>
</dbReference>
<dbReference type="InterPro" id="IPR004711">
    <property type="entry name" value="Benzoate_Transporter"/>
</dbReference>
<keyword evidence="1" id="KW-1133">Transmembrane helix</keyword>
<dbReference type="PANTHER" id="PTHR30199:SF0">
    <property type="entry name" value="INNER MEMBRANE PROTEIN YDCO"/>
    <property type="match status" value="1"/>
</dbReference>
<feature type="transmembrane region" description="Helical" evidence="1">
    <location>
        <begin position="381"/>
        <end position="414"/>
    </location>
</feature>
<keyword evidence="1" id="KW-0472">Membrane</keyword>
<accession>A0A0C2IK30</accession>
<feature type="transmembrane region" description="Helical" evidence="1">
    <location>
        <begin position="352"/>
        <end position="374"/>
    </location>
</feature>
<dbReference type="PANTHER" id="PTHR30199">
    <property type="entry name" value="MFS FAMILY TRANSPORTER, PREDICTED SUBSTRATE BENZOATE"/>
    <property type="match status" value="1"/>
</dbReference>
<dbReference type="GO" id="GO:0005886">
    <property type="term" value="C:plasma membrane"/>
    <property type="evidence" value="ECO:0007669"/>
    <property type="project" value="TreeGrafter"/>
</dbReference>
<proteinExistence type="predicted"/>
<gene>
    <name evidence="2" type="ORF">UCMB321_1035</name>
</gene>
<feature type="transmembrane region" description="Helical" evidence="1">
    <location>
        <begin position="39"/>
        <end position="66"/>
    </location>
</feature>
<keyword evidence="3" id="KW-1185">Reference proteome</keyword>
<keyword evidence="1" id="KW-0812">Transmembrane</keyword>
<feature type="transmembrane region" description="Helical" evidence="1">
    <location>
        <begin position="103"/>
        <end position="121"/>
    </location>
</feature>
<feature type="transmembrane region" description="Helical" evidence="1">
    <location>
        <begin position="177"/>
        <end position="194"/>
    </location>
</feature>
<comment type="caution">
    <text evidence="2">The sequence shown here is derived from an EMBL/GenBank/DDBJ whole genome shotgun (WGS) entry which is preliminary data.</text>
</comment>
<dbReference type="AlphaFoldDB" id="A0A0C2IK30"/>
<sequence>MILLNRINFCGYMHLSRFNRINASHAQVPMLMSHLRKDFSLSAVIAGFIAVVISYAGPLIIVFQAASQAHLSSEQVSSWIWAISIGSGVTGLLLSWRLRIPVITAWSTPGAALLVSMLPTVSFAEAIGAYVVASLIIVVIGLSGAFDKLMSRLPKAIAAAMLAGILFRFGAELFTSIRLQPALVLSMIGVYLVCKRFSPRYAILSVLIVGCAFAGVMGELNQAAITVAVAQPIFTAPEWSWHAIINIGLPLALVTLTGQYVPGMAVLRTAGYTQPARSMISLTAASAVLLAPFGAHGLNLAAITAAICTGREAHENRDKRYVAGIACGFFYILMGTFGATLASVFGALPKELIASLAGLALFGAISAGLTGAMAEEKQREAALITFLVTASGMSFLGLAAAFWGLIFGLVAHFVLSYTRERKVPVGLRDA</sequence>
<feature type="transmembrane region" description="Helical" evidence="1">
    <location>
        <begin position="321"/>
        <end position="346"/>
    </location>
</feature>
<name>A0A0C2IK30_9PSED</name>